<dbReference type="SMART" id="SM00256">
    <property type="entry name" value="FBOX"/>
    <property type="match status" value="1"/>
</dbReference>
<sequence>MDLLPDELLADILGRLPPCSLAASRCVRKDWCAIIDARRLLRADLLPLRLDGFFCLIDPYWNPEAIGVEHYHTVFFARPSTGRRINGDLDSLWDDDHDPHNPWVSDHCNGLVLLFPRVIFNPATGQSVRLPPFPRLGMGEFYKHRLIAYDPITSPQHYEVLFFPYISDTQEDNKDSEWPPSSLTTQVFSSRKWRWEERSFVREGEAAGTIADMNTMNGSINRTVYLRGVLYVPCPNNSIMRITLWNNRYQVVKVPKQVLLQQGYAYLGKSQKGVYCALLYGWSQFRVWLLDECGEMEWALKCGINLEMVGTSPINDHAAGYNTRWIVNYEKDVSEAQTEDESEWDFESVSANGDTRTSHEKRSCS</sequence>
<evidence type="ECO:0000256" key="1">
    <source>
        <dbReference type="SAM" id="MobiDB-lite"/>
    </source>
</evidence>
<proteinExistence type="predicted"/>
<dbReference type="EMBL" id="RWGY01000031">
    <property type="protein sequence ID" value="TVU16141.1"/>
    <property type="molecule type" value="Genomic_DNA"/>
</dbReference>
<name>A0A5J9TZJ7_9POAL</name>
<dbReference type="PANTHER" id="PTHR34591">
    <property type="entry name" value="OS03G0653100 PROTEIN-RELATED"/>
    <property type="match status" value="1"/>
</dbReference>
<feature type="compositionally biased region" description="Basic and acidic residues" evidence="1">
    <location>
        <begin position="356"/>
        <end position="365"/>
    </location>
</feature>
<evidence type="ECO:0000313" key="4">
    <source>
        <dbReference type="Proteomes" id="UP000324897"/>
    </source>
</evidence>
<evidence type="ECO:0000259" key="2">
    <source>
        <dbReference type="PROSITE" id="PS50181"/>
    </source>
</evidence>
<accession>A0A5J9TZJ7</accession>
<feature type="compositionally biased region" description="Acidic residues" evidence="1">
    <location>
        <begin position="337"/>
        <end position="346"/>
    </location>
</feature>
<reference evidence="3 4" key="1">
    <citation type="journal article" date="2019" name="Sci. Rep.">
        <title>A high-quality genome of Eragrostis curvula grass provides insights into Poaceae evolution and supports new strategies to enhance forage quality.</title>
        <authorList>
            <person name="Carballo J."/>
            <person name="Santos B.A.C.M."/>
            <person name="Zappacosta D."/>
            <person name="Garbus I."/>
            <person name="Selva J.P."/>
            <person name="Gallo C.A."/>
            <person name="Diaz A."/>
            <person name="Albertini E."/>
            <person name="Caccamo M."/>
            <person name="Echenique V."/>
        </authorList>
    </citation>
    <scope>NUCLEOTIDE SEQUENCE [LARGE SCALE GENOMIC DNA]</scope>
    <source>
        <strain evidence="4">cv. Victoria</strain>
        <tissue evidence="3">Leaf</tissue>
    </source>
</reference>
<protein>
    <recommendedName>
        <fullName evidence="2">F-box domain-containing protein</fullName>
    </recommendedName>
</protein>
<comment type="caution">
    <text evidence="3">The sequence shown here is derived from an EMBL/GenBank/DDBJ whole genome shotgun (WGS) entry which is preliminary data.</text>
</comment>
<gene>
    <name evidence="3" type="ORF">EJB05_39692</name>
</gene>
<dbReference type="PROSITE" id="PS50181">
    <property type="entry name" value="FBOX"/>
    <property type="match status" value="1"/>
</dbReference>
<dbReference type="Proteomes" id="UP000324897">
    <property type="component" value="Unassembled WGS sequence"/>
</dbReference>
<keyword evidence="4" id="KW-1185">Reference proteome</keyword>
<dbReference type="InterPro" id="IPR036047">
    <property type="entry name" value="F-box-like_dom_sf"/>
</dbReference>
<organism evidence="3 4">
    <name type="scientific">Eragrostis curvula</name>
    <name type="common">weeping love grass</name>
    <dbReference type="NCBI Taxonomy" id="38414"/>
    <lineage>
        <taxon>Eukaryota</taxon>
        <taxon>Viridiplantae</taxon>
        <taxon>Streptophyta</taxon>
        <taxon>Embryophyta</taxon>
        <taxon>Tracheophyta</taxon>
        <taxon>Spermatophyta</taxon>
        <taxon>Magnoliopsida</taxon>
        <taxon>Liliopsida</taxon>
        <taxon>Poales</taxon>
        <taxon>Poaceae</taxon>
        <taxon>PACMAD clade</taxon>
        <taxon>Chloridoideae</taxon>
        <taxon>Eragrostideae</taxon>
        <taxon>Eragrostidinae</taxon>
        <taxon>Eragrostis</taxon>
    </lineage>
</organism>
<dbReference type="PANTHER" id="PTHR34591:SF23">
    <property type="entry name" value="F-BOX DOMAIN-CONTAINING PROTEIN"/>
    <property type="match status" value="1"/>
</dbReference>
<feature type="region of interest" description="Disordered" evidence="1">
    <location>
        <begin position="337"/>
        <end position="365"/>
    </location>
</feature>
<dbReference type="Gramene" id="TVU16141">
    <property type="protein sequence ID" value="TVU16141"/>
    <property type="gene ID" value="EJB05_39692"/>
</dbReference>
<evidence type="ECO:0000313" key="3">
    <source>
        <dbReference type="EMBL" id="TVU16141.1"/>
    </source>
</evidence>
<dbReference type="AlphaFoldDB" id="A0A5J9TZJ7"/>
<feature type="domain" description="F-box" evidence="2">
    <location>
        <begin position="1"/>
        <end position="44"/>
    </location>
</feature>
<dbReference type="InterPro" id="IPR001810">
    <property type="entry name" value="F-box_dom"/>
</dbReference>
<dbReference type="OrthoDB" id="687490at2759"/>
<dbReference type="Pfam" id="PF00646">
    <property type="entry name" value="F-box"/>
    <property type="match status" value="1"/>
</dbReference>
<dbReference type="SUPFAM" id="SSF81383">
    <property type="entry name" value="F-box domain"/>
    <property type="match status" value="1"/>
</dbReference>